<dbReference type="Proteomes" id="UP000182894">
    <property type="component" value="Unassembled WGS sequence"/>
</dbReference>
<evidence type="ECO:0000313" key="2">
    <source>
        <dbReference type="Proteomes" id="UP000182894"/>
    </source>
</evidence>
<evidence type="ECO:0000313" key="1">
    <source>
        <dbReference type="EMBL" id="SDH78294.1"/>
    </source>
</evidence>
<dbReference type="STRING" id="89065.SAMN05216605_108127"/>
<proteinExistence type="predicted"/>
<name>A0A1G8F831_9PSED</name>
<reference evidence="2" key="1">
    <citation type="submission" date="2016-10" db="EMBL/GenBank/DDBJ databases">
        <authorList>
            <person name="Varghese N."/>
            <person name="Submissions S."/>
        </authorList>
    </citation>
    <scope>NUCLEOTIDE SEQUENCE [LARGE SCALE GENOMIC DNA]</scope>
    <source>
        <strain evidence="2">ATCC 700689</strain>
    </source>
</reference>
<sequence length="66" mass="7031">MYVFGQTDPFLSAVTLHSSASSTPTAFGKTQILYVDMHADFSPEGVGARLASDLARSDRKTGPLVL</sequence>
<organism evidence="1 2">
    <name type="scientific">Pseudomonas abietaniphila</name>
    <dbReference type="NCBI Taxonomy" id="89065"/>
    <lineage>
        <taxon>Bacteria</taxon>
        <taxon>Pseudomonadati</taxon>
        <taxon>Pseudomonadota</taxon>
        <taxon>Gammaproteobacteria</taxon>
        <taxon>Pseudomonadales</taxon>
        <taxon>Pseudomonadaceae</taxon>
        <taxon>Pseudomonas</taxon>
    </lineage>
</organism>
<dbReference type="AlphaFoldDB" id="A0A1G8F831"/>
<gene>
    <name evidence="1" type="ORF">SAMN05216605_108127</name>
</gene>
<keyword evidence="2" id="KW-1185">Reference proteome</keyword>
<accession>A0A1G8F831</accession>
<protein>
    <submittedName>
        <fullName evidence="1">Uncharacterized protein</fullName>
    </submittedName>
</protein>
<dbReference type="EMBL" id="FNCO01000008">
    <property type="protein sequence ID" value="SDH78294.1"/>
    <property type="molecule type" value="Genomic_DNA"/>
</dbReference>